<organism evidence="2 3">
    <name type="scientific">Desulfosporosinus metallidurans</name>
    <dbReference type="NCBI Taxonomy" id="1888891"/>
    <lineage>
        <taxon>Bacteria</taxon>
        <taxon>Bacillati</taxon>
        <taxon>Bacillota</taxon>
        <taxon>Clostridia</taxon>
        <taxon>Eubacteriales</taxon>
        <taxon>Desulfitobacteriaceae</taxon>
        <taxon>Desulfosporosinus</taxon>
    </lineage>
</organism>
<dbReference type="InterPro" id="IPR046749">
    <property type="entry name" value="SHOCT_2"/>
</dbReference>
<dbReference type="AlphaFoldDB" id="A0A1Q8QTD5"/>
<gene>
    <name evidence="2" type="ORF">DSOL_2953</name>
</gene>
<dbReference type="Proteomes" id="UP000186102">
    <property type="component" value="Unassembled WGS sequence"/>
</dbReference>
<evidence type="ECO:0000259" key="1">
    <source>
        <dbReference type="Pfam" id="PF20612"/>
    </source>
</evidence>
<reference evidence="2 3" key="1">
    <citation type="submission" date="2016-09" db="EMBL/GenBank/DDBJ databases">
        <title>Complete genome of Desulfosporosinus sp. OL.</title>
        <authorList>
            <person name="Mardanov A."/>
            <person name="Beletsky A."/>
            <person name="Panova A."/>
            <person name="Karnachuk O."/>
            <person name="Ravin N."/>
        </authorList>
    </citation>
    <scope>NUCLEOTIDE SEQUENCE [LARGE SCALE GENOMIC DNA]</scope>
    <source>
        <strain evidence="2 3">OL</strain>
    </source>
</reference>
<dbReference type="RefSeq" id="WP_170871510.1">
    <property type="nucleotide sequence ID" value="NZ_MLBF01000023.1"/>
</dbReference>
<feature type="domain" description="SHOCT-like" evidence="1">
    <location>
        <begin position="1"/>
        <end position="53"/>
    </location>
</feature>
<sequence>MSKNQAANEVKYKVAIKLLDIMLRNGLISPAEYKKIDELNRQTFTPELSKVYA</sequence>
<name>A0A1Q8QTD5_9FIRM</name>
<dbReference type="Pfam" id="PF20612">
    <property type="entry name" value="SHOCT_2"/>
    <property type="match status" value="1"/>
</dbReference>
<protein>
    <recommendedName>
        <fullName evidence="1">SHOCT-like domain-containing protein</fullName>
    </recommendedName>
</protein>
<evidence type="ECO:0000313" key="2">
    <source>
        <dbReference type="EMBL" id="OLN30611.1"/>
    </source>
</evidence>
<comment type="caution">
    <text evidence="2">The sequence shown here is derived from an EMBL/GenBank/DDBJ whole genome shotgun (WGS) entry which is preliminary data.</text>
</comment>
<dbReference type="STRING" id="1888891.DSOL_2953"/>
<accession>A0A1Q8QTD5</accession>
<keyword evidence="3" id="KW-1185">Reference proteome</keyword>
<proteinExistence type="predicted"/>
<evidence type="ECO:0000313" key="3">
    <source>
        <dbReference type="Proteomes" id="UP000186102"/>
    </source>
</evidence>
<dbReference type="EMBL" id="MLBF01000023">
    <property type="protein sequence ID" value="OLN30611.1"/>
    <property type="molecule type" value="Genomic_DNA"/>
</dbReference>